<dbReference type="RefSeq" id="WP_311370139.1">
    <property type="nucleotide sequence ID" value="NZ_JAVRHX010000008.1"/>
</dbReference>
<dbReference type="Gene3D" id="3.30.530.20">
    <property type="match status" value="1"/>
</dbReference>
<sequence length="146" mass="16242">MFSIKVERKISKPIDIVFAKLADHANYKQFKGVDDSSLLEEGENDKNGLGAIREIVAAGGTLHEKIVAYEPPTLLSYKIVYSKPLPYQHELGQIKLLALDENTTAVEWLSKGRISVPLLGPWYFDKQLQKNGARAFGSILKSIDLA</sequence>
<comment type="caution">
    <text evidence="1">The sequence shown here is derived from an EMBL/GenBank/DDBJ whole genome shotgun (WGS) entry which is preliminary data.</text>
</comment>
<evidence type="ECO:0000313" key="2">
    <source>
        <dbReference type="Proteomes" id="UP001253545"/>
    </source>
</evidence>
<evidence type="ECO:0000313" key="1">
    <source>
        <dbReference type="EMBL" id="MDT0596616.1"/>
    </source>
</evidence>
<keyword evidence="2" id="KW-1185">Reference proteome</keyword>
<dbReference type="EMBL" id="JAVRHX010000008">
    <property type="protein sequence ID" value="MDT0596616.1"/>
    <property type="molecule type" value="Genomic_DNA"/>
</dbReference>
<protein>
    <submittedName>
        <fullName evidence="1">SRPBCC family protein</fullName>
    </submittedName>
</protein>
<dbReference type="InterPro" id="IPR019587">
    <property type="entry name" value="Polyketide_cyclase/dehydratase"/>
</dbReference>
<name>A0ABU2ZW66_9ALTE</name>
<organism evidence="1 2">
    <name type="scientific">Glaciecola petra</name>
    <dbReference type="NCBI Taxonomy" id="3075602"/>
    <lineage>
        <taxon>Bacteria</taxon>
        <taxon>Pseudomonadati</taxon>
        <taxon>Pseudomonadota</taxon>
        <taxon>Gammaproteobacteria</taxon>
        <taxon>Alteromonadales</taxon>
        <taxon>Alteromonadaceae</taxon>
        <taxon>Glaciecola</taxon>
    </lineage>
</organism>
<dbReference type="InterPro" id="IPR023393">
    <property type="entry name" value="START-like_dom_sf"/>
</dbReference>
<dbReference type="CDD" id="cd07821">
    <property type="entry name" value="PYR_PYL_RCAR_like"/>
    <property type="match status" value="1"/>
</dbReference>
<dbReference type="Proteomes" id="UP001253545">
    <property type="component" value="Unassembled WGS sequence"/>
</dbReference>
<proteinExistence type="predicted"/>
<gene>
    <name evidence="1" type="ORF">RM552_17295</name>
</gene>
<accession>A0ABU2ZW66</accession>
<reference evidence="1 2" key="1">
    <citation type="submission" date="2023-09" db="EMBL/GenBank/DDBJ databases">
        <authorList>
            <person name="Rey-Velasco X."/>
        </authorList>
    </citation>
    <scope>NUCLEOTIDE SEQUENCE [LARGE SCALE GENOMIC DNA]</scope>
    <source>
        <strain evidence="1 2">P117</strain>
    </source>
</reference>
<dbReference type="SUPFAM" id="SSF55961">
    <property type="entry name" value="Bet v1-like"/>
    <property type="match status" value="1"/>
</dbReference>
<dbReference type="Pfam" id="PF10604">
    <property type="entry name" value="Polyketide_cyc2"/>
    <property type="match status" value="1"/>
</dbReference>